<feature type="region of interest" description="Disordered" evidence="7">
    <location>
        <begin position="274"/>
        <end position="321"/>
    </location>
</feature>
<feature type="compositionally biased region" description="Basic and acidic residues" evidence="7">
    <location>
        <begin position="402"/>
        <end position="422"/>
    </location>
</feature>
<dbReference type="InterPro" id="IPR047187">
    <property type="entry name" value="SF1_C_Upf1"/>
</dbReference>
<dbReference type="EMBL" id="JBJQND010000013">
    <property type="protein sequence ID" value="KAL3857885.1"/>
    <property type="molecule type" value="Genomic_DNA"/>
</dbReference>
<feature type="region of interest" description="Disordered" evidence="7">
    <location>
        <begin position="591"/>
        <end position="621"/>
    </location>
</feature>
<feature type="compositionally biased region" description="Basic and acidic residues" evidence="7">
    <location>
        <begin position="356"/>
        <end position="369"/>
    </location>
</feature>
<dbReference type="InterPro" id="IPR041677">
    <property type="entry name" value="DNA2/NAM7_AAA_11"/>
</dbReference>
<dbReference type="PANTHER" id="PTHR10887">
    <property type="entry name" value="DNA2/NAM7 HELICASE FAMILY"/>
    <property type="match status" value="1"/>
</dbReference>
<proteinExistence type="predicted"/>
<dbReference type="Pfam" id="PF25396">
    <property type="entry name" value="ZNFX1"/>
    <property type="match status" value="1"/>
</dbReference>
<keyword evidence="5" id="KW-0862">Zinc</keyword>
<dbReference type="GO" id="GO:0002376">
    <property type="term" value="P:immune system process"/>
    <property type="evidence" value="ECO:0007669"/>
    <property type="project" value="UniProtKB-KW"/>
</dbReference>
<feature type="domain" description="RZ-type" evidence="8">
    <location>
        <begin position="2400"/>
        <end position="2470"/>
    </location>
</feature>
<dbReference type="InterPro" id="IPR041679">
    <property type="entry name" value="DNA2/NAM7-like_C"/>
</dbReference>
<accession>A0ABD3V8G2</accession>
<dbReference type="InterPro" id="IPR046439">
    <property type="entry name" value="ZF_RZ_dom"/>
</dbReference>
<comment type="caution">
    <text evidence="9">The sequence shown here is derived from an EMBL/GenBank/DDBJ whole genome shotgun (WGS) entry which is preliminary data.</text>
</comment>
<evidence type="ECO:0000256" key="6">
    <source>
        <dbReference type="ARBA" id="ARBA00022859"/>
    </source>
</evidence>
<protein>
    <recommendedName>
        <fullName evidence="8">RZ-type domain-containing protein</fullName>
    </recommendedName>
</protein>
<evidence type="ECO:0000256" key="7">
    <source>
        <dbReference type="SAM" id="MobiDB-lite"/>
    </source>
</evidence>
<dbReference type="GO" id="GO:0008270">
    <property type="term" value="F:zinc ion binding"/>
    <property type="evidence" value="ECO:0007669"/>
    <property type="project" value="UniProtKB-KW"/>
</dbReference>
<dbReference type="InterPro" id="IPR027417">
    <property type="entry name" value="P-loop_NTPase"/>
</dbReference>
<keyword evidence="10" id="KW-1185">Reference proteome</keyword>
<feature type="region of interest" description="Disordered" evidence="7">
    <location>
        <begin position="336"/>
        <end position="557"/>
    </location>
</feature>
<dbReference type="Pfam" id="PF13086">
    <property type="entry name" value="AAA_11"/>
    <property type="match status" value="1"/>
</dbReference>
<dbReference type="Gene3D" id="3.40.50.300">
    <property type="entry name" value="P-loop containing nucleotide triphosphate hydrolases"/>
    <property type="match status" value="3"/>
</dbReference>
<gene>
    <name evidence="9" type="ORF">ACJMK2_012514</name>
</gene>
<dbReference type="PANTHER" id="PTHR10887:SF341">
    <property type="entry name" value="NFX1-TYPE ZINC FINGER-CONTAINING PROTEIN 1"/>
    <property type="match status" value="1"/>
</dbReference>
<feature type="region of interest" description="Disordered" evidence="7">
    <location>
        <begin position="243"/>
        <end position="262"/>
    </location>
</feature>
<evidence type="ECO:0000256" key="3">
    <source>
        <dbReference type="ARBA" id="ARBA00022723"/>
    </source>
</evidence>
<feature type="compositionally biased region" description="Basic and acidic residues" evidence="7">
    <location>
        <begin position="546"/>
        <end position="557"/>
    </location>
</feature>
<dbReference type="GO" id="GO:0005737">
    <property type="term" value="C:cytoplasm"/>
    <property type="evidence" value="ECO:0007669"/>
    <property type="project" value="UniProtKB-SubCell"/>
</dbReference>
<feature type="compositionally biased region" description="Basic and acidic residues" evidence="7">
    <location>
        <begin position="243"/>
        <end position="258"/>
    </location>
</feature>
<feature type="region of interest" description="Disordered" evidence="7">
    <location>
        <begin position="113"/>
        <end position="146"/>
    </location>
</feature>
<organism evidence="9 10">
    <name type="scientific">Sinanodonta woodiana</name>
    <name type="common">Chinese pond mussel</name>
    <name type="synonym">Anodonta woodiana</name>
    <dbReference type="NCBI Taxonomy" id="1069815"/>
    <lineage>
        <taxon>Eukaryota</taxon>
        <taxon>Metazoa</taxon>
        <taxon>Spiralia</taxon>
        <taxon>Lophotrochozoa</taxon>
        <taxon>Mollusca</taxon>
        <taxon>Bivalvia</taxon>
        <taxon>Autobranchia</taxon>
        <taxon>Heteroconchia</taxon>
        <taxon>Palaeoheterodonta</taxon>
        <taxon>Unionida</taxon>
        <taxon>Unionoidea</taxon>
        <taxon>Unionidae</taxon>
        <taxon>Unioninae</taxon>
        <taxon>Sinanodonta</taxon>
    </lineage>
</organism>
<comment type="subcellular location">
    <subcellularLocation>
        <location evidence="1">Cytoplasm</location>
    </subcellularLocation>
</comment>
<keyword evidence="3" id="KW-0479">Metal-binding</keyword>
<evidence type="ECO:0000256" key="5">
    <source>
        <dbReference type="ARBA" id="ARBA00022833"/>
    </source>
</evidence>
<dbReference type="CDD" id="cd18808">
    <property type="entry name" value="SF1_C_Upf1"/>
    <property type="match status" value="1"/>
</dbReference>
<dbReference type="Pfam" id="PF13087">
    <property type="entry name" value="AAA_12"/>
    <property type="match status" value="1"/>
</dbReference>
<name>A0ABD3V8G2_SINWO</name>
<evidence type="ECO:0000256" key="4">
    <source>
        <dbReference type="ARBA" id="ARBA00022771"/>
    </source>
</evidence>
<keyword evidence="6" id="KW-0391">Immunity</keyword>
<dbReference type="PROSITE" id="PS51981">
    <property type="entry name" value="ZF_RZ"/>
    <property type="match status" value="1"/>
</dbReference>
<keyword evidence="4" id="KW-0863">Zinc-finger</keyword>
<feature type="compositionally biased region" description="Basic and acidic residues" evidence="7">
    <location>
        <begin position="591"/>
        <end position="601"/>
    </location>
</feature>
<evidence type="ECO:0000259" key="8">
    <source>
        <dbReference type="PROSITE" id="PS51981"/>
    </source>
</evidence>
<feature type="compositionally biased region" description="Basic and acidic residues" evidence="7">
    <location>
        <begin position="126"/>
        <end position="139"/>
    </location>
</feature>
<reference evidence="9 10" key="1">
    <citation type="submission" date="2024-11" db="EMBL/GenBank/DDBJ databases">
        <title>Chromosome-level genome assembly of the freshwater bivalve Anodonta woodiana.</title>
        <authorList>
            <person name="Chen X."/>
        </authorList>
    </citation>
    <scope>NUCLEOTIDE SEQUENCE [LARGE SCALE GENOMIC DNA]</scope>
    <source>
        <strain evidence="9">MN2024</strain>
        <tissue evidence="9">Gills</tissue>
    </source>
</reference>
<feature type="compositionally biased region" description="Basic residues" evidence="7">
    <location>
        <begin position="452"/>
        <end position="462"/>
    </location>
</feature>
<dbReference type="Proteomes" id="UP001634394">
    <property type="component" value="Unassembled WGS sequence"/>
</dbReference>
<evidence type="ECO:0000313" key="9">
    <source>
        <dbReference type="EMBL" id="KAL3857885.1"/>
    </source>
</evidence>
<dbReference type="InterPro" id="IPR045055">
    <property type="entry name" value="DNA2/NAM7-like"/>
</dbReference>
<dbReference type="InterPro" id="IPR057373">
    <property type="entry name" value="ZNFX1"/>
</dbReference>
<feature type="compositionally biased region" description="Basic and acidic residues" evidence="7">
    <location>
        <begin position="435"/>
        <end position="450"/>
    </location>
</feature>
<evidence type="ECO:0000256" key="2">
    <source>
        <dbReference type="ARBA" id="ARBA00022490"/>
    </source>
</evidence>
<dbReference type="Pfam" id="PF20173">
    <property type="entry name" value="ZnF_RZ-type"/>
    <property type="match status" value="1"/>
</dbReference>
<evidence type="ECO:0000313" key="10">
    <source>
        <dbReference type="Proteomes" id="UP001634394"/>
    </source>
</evidence>
<dbReference type="SUPFAM" id="SSF52540">
    <property type="entry name" value="P-loop containing nucleoside triphosphate hydrolases"/>
    <property type="match status" value="1"/>
</dbReference>
<sequence>MRNRTITSRGRRKRRRTENFDLRQVINRKRQTALRTNEHVDNSETLESSGNKEKAKDILELSSIRPKLDYSDILVSNDDMTKDEANIDFNGDICERIRQSMFVEDKILQISDDKETSDTNVSNRSGNREIPTKQDDSHISRQVQENELSITSRKYVETHTRQDEHIHEQSDLKSIPLDRVYNSNKDECSDIDREIIGSDETREEGEIYEDEFVQKQPIQDFSSLRKYDHDAFRFQPNKIWKPEVKEERGSKQRRDNDVQKVNNSRCSHFLQPSAEKELSDRNVSYSKGKTDISNKRIVNSDCDRSDQGNVPSKPFQNYDHVTTDGHTAKETINELGDLKSISPDTTRIADDSLSAAREKTASSELREEGEIYEDAQTQPKKLIKTVQKRDDDVVSARSMKRRQTDSRDERGSKRRRDSEAHQVKNSQPHLQHKTNWPDRKRYTETSDQRSPRPLHRHQHRGKYSTTDPRTSQERRVFIPDSLDQNQTYEEMSSFLRAERNSGLSTSPVRKYDRRRNPPSPVSSISSQGRKQNRDKSPFIQRRDKRGQRSRERSNETLGFRDLKSKYLDDGKGTFVFASESKYYGRDIYQRNREQSSEEFPSRHKSNGTAADHKQNEDYGIPGLVYNSRLSKLNEDSYKDNRTNVTNYDYQTPLERRDMPTSHTEEWEWEDEHIRKENSNFPDKNVSDPRNDTCNHVAHSDKIWKSRVSNTRPSAKKFVVIPKKGKEMNYRKYDHNVEYSFLDTLKYLSRPCHSNDEIANILATRSDELSQYLRKDEKCPKLSTLIDILVRCAECKVSTTSKRNVMYILRTSKLFERKDVIDRLKQVRTSPTNSSADDRFLVGLLLVMKAMVDTVNLEENDMTIARSLIESIINHRSKDVSLEKQSSLLKAITESFERKQNKREENREFQGELFAETLPILPDIDIIRQVKETDIPKHELGQKFENDRHYVSHMFILFREDFIRPLCKGIRDYISYKERGSIERFRSTDVRLFEGVMLHSTDSNVDNGIVWTVQFEFKFRGNCYIPSVLQYGSLLCLSPDDFNTMSYATVVNRDHLRHGNIDIKFLSHNDMAAHEDKSFVMLESRAFYEAYSHTLSLLKELALGLVHGERTLPFGKYLLGNTSHIEHPKYLAECRKMLFTCLTSYEDCTISKIKCFRAVKVLDSTTWPSSKELGLDMSQLEALKLALTKEITLIQGPPGTGKTTMGIRIAELLLRNKHAWRGLNRVPMLLVSYTNHALDQFLQLLLNTPVMANCLTEDVVRVGSRCEIEHLNKFTLKSQRKIQRPHIRPFRANYAQLKSIERDIVELKNSIKCYKACLVHERTFRELDLIPSWMYNQLVGRLYRENLRPNNETSLWVWLELISLLNRKELSSPRIQSTRSDYVQEKDIVSEDFERVLDDEDEWGVTIMPQDDFARRPAVAIDDGILREDPYYRDIKQNQISALMESIKQELSVKDRMTKEETERVRYIWRLSTVDRWRLYKYWVFEATFPLHQQLHQHEREYDNASRRYREARNLLDCKIMKDACIVAMTTTAAARYTSTLQEVAPPVVIIEEAAQVSEQHVLGALSSACQHLIMIGDHQQLRPSYNDYSLARMHHTDVSLFERLIRNGMCYQQLENQHRMRPEIASLLVPHIYKSLENHESVFKYSNIKGIASNLYFIAHEVEEDNFDESLSHSNTYEAEFISKLYRHLRLQGYFQHEITVLSFYKDQVQLLRKQIRELEQTDECLMNISPERCTDDNLSPGDISAKSKTGNTPEVKITAVDNFQGEENRIILLSLVRSNKNRKIGYLNVPNRVCVALSRAREGLFVIGNMTCLRQASNLWEKVISKAETLGLCGKHLELKCFNHKDNKMIVETPRDFEKYKDGGCNQPCTFRMDCGHTCSRKCHNDDPDHKIPCKKVCEKYCENGHCHEKLCYESIGKCTERHEVILPRCGHEKVKRCFEDVSEMKCDERCHKELTCGHICQRRCGEVCNNEDNCTELVKATGKCGHECQIACSHQNDFLCKIPCQTILDCGHSCSGTCGKCLQGRLHIPCKKKCERILICGHPCRADCTEVCPPCEKVCMNACEHSKCSKKCGEPCILCREPCQWKCRRHCPNGFTCRRICSDDCNRLRCDVPCERIISTCFHKCIALNCEKCICRECEEGIHFEIFFGKEDDPHAIFYRLEDCCHIFELSSLDEYMDKKDSERHVGMKVCPRCTTPILHSNRYGNVIRECSREIDTVKRKIGYHDIRKDINDVLKGTVSIEIKDDREFLQSCILQARNKNHVTAIHNQLNFYLSVTKSIEDINSKYKNIILEEKREDLLKELRVLQKWTLIKRFRFSEQELSEFKLELTRVRLSLRLEVLMCSMQKKENVPQCDIEWTKMTKKELNSGEKLNEFFGETVEIKLKQLEKQYPHSGLGIRDDERIMVLKAMGFAQKGHWYKCKNGHVYAIGDCGGAMAEGKCPECQETIGGSDHRLRDDNQLASEMDGAKFSAWSEQANMQNYDVVANLDEMF</sequence>
<keyword evidence="2" id="KW-0963">Cytoplasm</keyword>
<evidence type="ECO:0000256" key="1">
    <source>
        <dbReference type="ARBA" id="ARBA00004496"/>
    </source>
</evidence>